<dbReference type="PANTHER" id="PTHR42760">
    <property type="entry name" value="SHORT-CHAIN DEHYDROGENASES/REDUCTASES FAMILY MEMBER"/>
    <property type="match status" value="1"/>
</dbReference>
<dbReference type="PROSITE" id="PS00061">
    <property type="entry name" value="ADH_SHORT"/>
    <property type="match status" value="1"/>
</dbReference>
<dbReference type="InterPro" id="IPR002347">
    <property type="entry name" value="SDR_fam"/>
</dbReference>
<dbReference type="GO" id="GO:0016616">
    <property type="term" value="F:oxidoreductase activity, acting on the CH-OH group of donors, NAD or NADP as acceptor"/>
    <property type="evidence" value="ECO:0007669"/>
    <property type="project" value="TreeGrafter"/>
</dbReference>
<dbReference type="EMBL" id="VUNN01000021">
    <property type="protein sequence ID" value="MSU06966.1"/>
    <property type="molecule type" value="Genomic_DNA"/>
</dbReference>
<dbReference type="Pfam" id="PF13561">
    <property type="entry name" value="adh_short_C2"/>
    <property type="match status" value="1"/>
</dbReference>
<dbReference type="PRINTS" id="PR00080">
    <property type="entry name" value="SDRFAMILY"/>
</dbReference>
<dbReference type="CDD" id="cd05233">
    <property type="entry name" value="SDR_c"/>
    <property type="match status" value="1"/>
</dbReference>
<sequence>MKRLDGKVCIITGSNSGVGAATAELFAAEGAKVVITARRVDKLEEVANKIKANGGEVLAVRCDVSNEEDVKNMVKAAVDTFGTVDVLVNNAGILEEGLKPIDKCTLEDIEKVYSINAKGTMLCSREATKVMKEHGKGSIVNLDSAAGYYGCGGAAYVASKGAVISLTKHIAMRFAGQGIRCNSICPGTIVTPMTMKLNPAALDPDMMGQMAKHADLKVQPCMPDDVAKILLFLASDDSRPITGQIIVTDFGSSL</sequence>
<keyword evidence="3" id="KW-1185">Reference proteome</keyword>
<evidence type="ECO:0000313" key="3">
    <source>
        <dbReference type="Proteomes" id="UP000460549"/>
    </source>
</evidence>
<dbReference type="Proteomes" id="UP000460549">
    <property type="component" value="Unassembled WGS sequence"/>
</dbReference>
<comment type="caution">
    <text evidence="2">The sequence shown here is derived from an EMBL/GenBank/DDBJ whole genome shotgun (WGS) entry which is preliminary data.</text>
</comment>
<name>A0A7X2TQX8_9SPIO</name>
<dbReference type="InterPro" id="IPR020904">
    <property type="entry name" value="Sc_DH/Rdtase_CS"/>
</dbReference>
<dbReference type="NCBIfam" id="NF005559">
    <property type="entry name" value="PRK07231.1"/>
    <property type="match status" value="1"/>
</dbReference>
<dbReference type="Gene3D" id="3.40.50.720">
    <property type="entry name" value="NAD(P)-binding Rossmann-like Domain"/>
    <property type="match status" value="1"/>
</dbReference>
<dbReference type="PRINTS" id="PR00081">
    <property type="entry name" value="GDHRDH"/>
</dbReference>
<reference evidence="2 3" key="1">
    <citation type="submission" date="2019-08" db="EMBL/GenBank/DDBJ databases">
        <title>In-depth cultivation of the pig gut microbiome towards novel bacterial diversity and tailored functional studies.</title>
        <authorList>
            <person name="Wylensek D."/>
            <person name="Hitch T.C.A."/>
            <person name="Clavel T."/>
        </authorList>
    </citation>
    <scope>NUCLEOTIDE SEQUENCE [LARGE SCALE GENOMIC DNA]</scope>
    <source>
        <strain evidence="2 3">NM-380-WT-3C1</strain>
    </source>
</reference>
<dbReference type="FunFam" id="3.40.50.720:FF:000084">
    <property type="entry name" value="Short-chain dehydrogenase reductase"/>
    <property type="match status" value="1"/>
</dbReference>
<comment type="similarity">
    <text evidence="1">Belongs to the short-chain dehydrogenases/reductases (SDR) family.</text>
</comment>
<dbReference type="SUPFAM" id="SSF51735">
    <property type="entry name" value="NAD(P)-binding Rossmann-fold domains"/>
    <property type="match status" value="1"/>
</dbReference>
<evidence type="ECO:0000313" key="2">
    <source>
        <dbReference type="EMBL" id="MSU06966.1"/>
    </source>
</evidence>
<dbReference type="AlphaFoldDB" id="A0A7X2TQX8"/>
<dbReference type="InterPro" id="IPR036291">
    <property type="entry name" value="NAD(P)-bd_dom_sf"/>
</dbReference>
<protein>
    <submittedName>
        <fullName evidence="2">SDR family oxidoreductase</fullName>
    </submittedName>
</protein>
<dbReference type="RefSeq" id="WP_154426268.1">
    <property type="nucleotide sequence ID" value="NZ_JAQYPZ010000002.1"/>
</dbReference>
<gene>
    <name evidence="2" type="ORF">FYJ80_09310</name>
</gene>
<evidence type="ECO:0000256" key="1">
    <source>
        <dbReference type="ARBA" id="ARBA00006484"/>
    </source>
</evidence>
<organism evidence="2 3">
    <name type="scientific">Bullifex porci</name>
    <dbReference type="NCBI Taxonomy" id="2606638"/>
    <lineage>
        <taxon>Bacteria</taxon>
        <taxon>Pseudomonadati</taxon>
        <taxon>Spirochaetota</taxon>
        <taxon>Spirochaetia</taxon>
        <taxon>Spirochaetales</taxon>
        <taxon>Spirochaetaceae</taxon>
        <taxon>Bullifex</taxon>
    </lineage>
</organism>
<accession>A0A7X2TQX8</accession>
<proteinExistence type="inferred from homology"/>